<dbReference type="Proteomes" id="UP000011682">
    <property type="component" value="Unassembled WGS sequence"/>
</dbReference>
<evidence type="ECO:0000313" key="6">
    <source>
        <dbReference type="Proteomes" id="UP000011682"/>
    </source>
</evidence>
<organism evidence="5 6">
    <name type="scientific">Cystobacter fuscus (strain ATCC 25194 / DSM 2262 / NBRC 100088 / M29)</name>
    <dbReference type="NCBI Taxonomy" id="1242864"/>
    <lineage>
        <taxon>Bacteria</taxon>
        <taxon>Pseudomonadati</taxon>
        <taxon>Myxococcota</taxon>
        <taxon>Myxococcia</taxon>
        <taxon>Myxococcales</taxon>
        <taxon>Cystobacterineae</taxon>
        <taxon>Archangiaceae</taxon>
        <taxon>Cystobacter</taxon>
    </lineage>
</organism>
<keyword evidence="1" id="KW-0805">Transcription regulation</keyword>
<dbReference type="PROSITE" id="PS51118">
    <property type="entry name" value="HTH_HXLR"/>
    <property type="match status" value="1"/>
</dbReference>
<dbReference type="PANTHER" id="PTHR33204">
    <property type="entry name" value="TRANSCRIPTIONAL REGULATOR, MARR FAMILY"/>
    <property type="match status" value="1"/>
</dbReference>
<evidence type="ECO:0000256" key="1">
    <source>
        <dbReference type="ARBA" id="ARBA00023015"/>
    </source>
</evidence>
<dbReference type="SUPFAM" id="SSF46785">
    <property type="entry name" value="Winged helix' DNA-binding domain"/>
    <property type="match status" value="1"/>
</dbReference>
<keyword evidence="6" id="KW-1185">Reference proteome</keyword>
<name>S9P0P2_CYSF2</name>
<evidence type="ECO:0000256" key="3">
    <source>
        <dbReference type="ARBA" id="ARBA00023163"/>
    </source>
</evidence>
<feature type="domain" description="HTH hxlR-type" evidence="4">
    <location>
        <begin position="1"/>
        <end position="84"/>
    </location>
</feature>
<dbReference type="AlphaFoldDB" id="S9P0P2"/>
<gene>
    <name evidence="5" type="ORF">D187_007998</name>
</gene>
<keyword evidence="3" id="KW-0804">Transcription</keyword>
<dbReference type="Pfam" id="PF01638">
    <property type="entry name" value="HxlR"/>
    <property type="match status" value="1"/>
</dbReference>
<evidence type="ECO:0000256" key="2">
    <source>
        <dbReference type="ARBA" id="ARBA00023125"/>
    </source>
</evidence>
<evidence type="ECO:0000259" key="4">
    <source>
        <dbReference type="PROSITE" id="PS51118"/>
    </source>
</evidence>
<evidence type="ECO:0000313" key="5">
    <source>
        <dbReference type="EMBL" id="EPX56656.1"/>
    </source>
</evidence>
<dbReference type="eggNOG" id="COG1733">
    <property type="taxonomic scope" value="Bacteria"/>
</dbReference>
<sequence>MLVIVTLADGSQRFNELRRGIGTVSQKMLTATLRGLERDGYVTRKVTPTIPPRVDYELTQLGRDVLVPLDALAHWALAHREHVEAARKAYDERVGTEPAEDE</sequence>
<dbReference type="Gene3D" id="1.10.10.10">
    <property type="entry name" value="Winged helix-like DNA-binding domain superfamily/Winged helix DNA-binding domain"/>
    <property type="match status" value="1"/>
</dbReference>
<reference evidence="5" key="1">
    <citation type="submission" date="2013-05" db="EMBL/GenBank/DDBJ databases">
        <title>Genome assembly of Cystobacter fuscus DSM 2262.</title>
        <authorList>
            <person name="Sharma G."/>
            <person name="Khatri I."/>
            <person name="Kaur C."/>
            <person name="Mayilraj S."/>
            <person name="Subramanian S."/>
        </authorList>
    </citation>
    <scope>NUCLEOTIDE SEQUENCE [LARGE SCALE GENOMIC DNA]</scope>
    <source>
        <strain evidence="5">DSM 2262</strain>
    </source>
</reference>
<dbReference type="InterPro" id="IPR036390">
    <property type="entry name" value="WH_DNA-bd_sf"/>
</dbReference>
<proteinExistence type="predicted"/>
<dbReference type="GO" id="GO:0003677">
    <property type="term" value="F:DNA binding"/>
    <property type="evidence" value="ECO:0007669"/>
    <property type="project" value="UniProtKB-KW"/>
</dbReference>
<protein>
    <submittedName>
        <fullName evidence="5">Transcriptional regulator, HxlR family</fullName>
    </submittedName>
</protein>
<dbReference type="InterPro" id="IPR002577">
    <property type="entry name" value="HTH_HxlR"/>
</dbReference>
<dbReference type="EMBL" id="ANAH02000066">
    <property type="protein sequence ID" value="EPX56656.1"/>
    <property type="molecule type" value="Genomic_DNA"/>
</dbReference>
<keyword evidence="2" id="KW-0238">DNA-binding</keyword>
<dbReference type="InterPro" id="IPR036388">
    <property type="entry name" value="WH-like_DNA-bd_sf"/>
</dbReference>
<comment type="caution">
    <text evidence="5">The sequence shown here is derived from an EMBL/GenBank/DDBJ whole genome shotgun (WGS) entry which is preliminary data.</text>
</comment>
<dbReference type="PANTHER" id="PTHR33204:SF39">
    <property type="entry name" value="TRANSCRIPTIONAL REGULATORY PROTEIN"/>
    <property type="match status" value="1"/>
</dbReference>
<accession>S9P0P2</accession>